<evidence type="ECO:0000313" key="3">
    <source>
        <dbReference type="Proteomes" id="UP000294684"/>
    </source>
</evidence>
<reference evidence="2 3" key="1">
    <citation type="submission" date="2019-03" db="EMBL/GenBank/DDBJ databases">
        <title>Genomic Encyclopedia of Archaeal and Bacterial Type Strains, Phase II (KMG-II): from individual species to whole genera.</title>
        <authorList>
            <person name="Goeker M."/>
        </authorList>
    </citation>
    <scope>NUCLEOTIDE SEQUENCE [LARGE SCALE GENOMIC DNA]</scope>
    <source>
        <strain evidence="2 3">DSM 21537</strain>
    </source>
</reference>
<dbReference type="EMBL" id="SORO01000001">
    <property type="protein sequence ID" value="TDY73677.1"/>
    <property type="molecule type" value="Genomic_DNA"/>
</dbReference>
<accession>A0A4R8N0G8</accession>
<evidence type="ECO:0000256" key="1">
    <source>
        <dbReference type="SAM" id="SignalP"/>
    </source>
</evidence>
<sequence>MLRIISTFALLILVFSCKLNLNNPNDPATNDFWLRNLIQSSLLNNGCANFSQWNRRYGSGTYSTYGTDFQFLPNGDIIVVGITEDPIVSGMPMGVTGSFEGTPGVTKNFFILRLSRNNGDIQWVDYLGESYSSLTFNPKLHLYSNGDLAVSFLAMGIGQSVPSNLSPKADEGMSVYLGRHRGDGSRVWYTYLDTVALGLYLVTTVDNFDRFHFFASNEGSSGHTPFSELPPVQNVSLGGESDTDILYGSVDPYGNGLFQKYITSSGNDFGFNVSYSNGYIYLAGTTDGSVEGTTHPNPGTQLPYITKFNILSGTRDMFVYNGYTSATYGDSRQIVISGTSILQLLTTNLSWSSVIKEPIQSDTQHYAFAQYNLNGSLEWISFLGSSSGDVPNFEEPPTLLDSTGFWRNRSRVPNTIDRYSSGGSVATGTGSGNYQIADVWIRPDGIFDRIRYSSNLGGTESKRTDQMKELCTGKIGFMDKVFTTESDSPSQLGFQTSEE</sequence>
<gene>
    <name evidence="2" type="ORF">CLV96_2713</name>
</gene>
<feature type="chain" id="PRO_5020520119" description="Lipoprotein" evidence="1">
    <location>
        <begin position="22"/>
        <end position="499"/>
    </location>
</feature>
<dbReference type="STRING" id="1193051.LEP1GSC017_1293"/>
<dbReference type="OrthoDB" id="327358at2"/>
<proteinExistence type="predicted"/>
<dbReference type="AlphaFoldDB" id="A0A4R8N0G8"/>
<organism evidence="2 3">
    <name type="scientific">Leptospira meyeri</name>
    <dbReference type="NCBI Taxonomy" id="29508"/>
    <lineage>
        <taxon>Bacteria</taxon>
        <taxon>Pseudomonadati</taxon>
        <taxon>Spirochaetota</taxon>
        <taxon>Spirochaetia</taxon>
        <taxon>Leptospirales</taxon>
        <taxon>Leptospiraceae</taxon>
        <taxon>Leptospira</taxon>
    </lineage>
</organism>
<keyword evidence="1" id="KW-0732">Signal</keyword>
<keyword evidence="3" id="KW-1185">Reference proteome</keyword>
<dbReference type="Proteomes" id="UP000294684">
    <property type="component" value="Unassembled WGS sequence"/>
</dbReference>
<protein>
    <recommendedName>
        <fullName evidence="4">Lipoprotein</fullName>
    </recommendedName>
</protein>
<dbReference type="GeneID" id="79827995"/>
<dbReference type="PROSITE" id="PS51257">
    <property type="entry name" value="PROKAR_LIPOPROTEIN"/>
    <property type="match status" value="1"/>
</dbReference>
<dbReference type="RefSeq" id="WP_004786804.1">
    <property type="nucleotide sequence ID" value="NZ_SORO01000001.1"/>
</dbReference>
<evidence type="ECO:0008006" key="4">
    <source>
        <dbReference type="Google" id="ProtNLM"/>
    </source>
</evidence>
<comment type="caution">
    <text evidence="2">The sequence shown here is derived from an EMBL/GenBank/DDBJ whole genome shotgun (WGS) entry which is preliminary data.</text>
</comment>
<name>A0A4R8N0G8_LEPME</name>
<feature type="signal peptide" evidence="1">
    <location>
        <begin position="1"/>
        <end position="21"/>
    </location>
</feature>
<evidence type="ECO:0000313" key="2">
    <source>
        <dbReference type="EMBL" id="TDY73677.1"/>
    </source>
</evidence>